<name>A0A9P1CFN8_9DINO</name>
<reference evidence="4" key="1">
    <citation type="submission" date="2022-10" db="EMBL/GenBank/DDBJ databases">
        <authorList>
            <person name="Chen Y."/>
            <person name="Dougan E. K."/>
            <person name="Chan C."/>
            <person name="Rhodes N."/>
            <person name="Thang M."/>
        </authorList>
    </citation>
    <scope>NUCLEOTIDE SEQUENCE</scope>
</reference>
<dbReference type="InterPro" id="IPR029044">
    <property type="entry name" value="Nucleotide-diphossugar_trans"/>
</dbReference>
<dbReference type="Proteomes" id="UP001152797">
    <property type="component" value="Unassembled WGS sequence"/>
</dbReference>
<dbReference type="EMBL" id="CAMXCT010001363">
    <property type="protein sequence ID" value="CAI3989381.1"/>
    <property type="molecule type" value="Genomic_DNA"/>
</dbReference>
<feature type="region of interest" description="Disordered" evidence="2">
    <location>
        <begin position="110"/>
        <end position="132"/>
    </location>
</feature>
<dbReference type="InterPro" id="IPR051706">
    <property type="entry name" value="Glycosyltransferase_domain"/>
</dbReference>
<dbReference type="GO" id="GO:0051999">
    <property type="term" value="P:mannosyl-inositol phosphorylceramide biosynthetic process"/>
    <property type="evidence" value="ECO:0007669"/>
    <property type="project" value="TreeGrafter"/>
</dbReference>
<accession>A0A9P1CFN8</accession>
<keyword evidence="6" id="KW-1185">Reference proteome</keyword>
<evidence type="ECO:0000313" key="4">
    <source>
        <dbReference type="EMBL" id="CAI3989381.1"/>
    </source>
</evidence>
<reference evidence="5 6" key="2">
    <citation type="submission" date="2024-05" db="EMBL/GenBank/DDBJ databases">
        <authorList>
            <person name="Chen Y."/>
            <person name="Shah S."/>
            <person name="Dougan E. K."/>
            <person name="Thang M."/>
            <person name="Chan C."/>
        </authorList>
    </citation>
    <scope>NUCLEOTIDE SEQUENCE [LARGE SCALE GENOMIC DNA]</scope>
</reference>
<protein>
    <submittedName>
        <fullName evidence="4">Uncharacterized protein</fullName>
    </submittedName>
</protein>
<feature type="transmembrane region" description="Helical" evidence="3">
    <location>
        <begin position="20"/>
        <end position="50"/>
    </location>
</feature>
<evidence type="ECO:0000256" key="3">
    <source>
        <dbReference type="SAM" id="Phobius"/>
    </source>
</evidence>
<dbReference type="OrthoDB" id="9997758at2759"/>
<dbReference type="GO" id="GO:0000030">
    <property type="term" value="F:mannosyltransferase activity"/>
    <property type="evidence" value="ECO:0007669"/>
    <property type="project" value="TreeGrafter"/>
</dbReference>
<keyword evidence="3" id="KW-1133">Transmembrane helix</keyword>
<keyword evidence="3" id="KW-0812">Transmembrane</keyword>
<sequence length="584" mass="65716">MASISRKNGKRRRQDWAAWVGSWSFSSFSSFSSLASFLSFAISLSLIFTWRPIQRLEVHLDLLGGTVKDMLAELEEVHRELASLRAGVERAQTVEREERERKENLTIVEEADEEEEPSNFPTSTALSIPPPPITRKVRPSLLGRGVASSCFDVATTGLSVECHGMSGANCDRGPSADAIKAMCPKSCNASCDGPCRDLDFTTFQEPDGTMSPCSQLQQHCKDWESGERVRRICPVTCGVCPGAPLSIPSASEQAYFKLLRNRTRAIERELRLQPQSELRVGIDSRTDWKIPKILHQTWKTDEIPVKYRDEISSWRRLHPHWRFEFWDDDRSADLLWDVFPQHALAFEEMSGIKRADVARIVALYAYGGIYADIDVEAARCFDPLLQAAQNARMGVLLGEENIVHTVLLEKRLSGRLVSNAVMASAPQHPFWLEVLQEIFQRSCGSDPVQCTGPRLIDRMSLSHSSCRRHGCVARLPFDYFSPHLARWNVASMTSSCRDLFIGGQLLQNHRQALRFACASLEASLRNDAALRSSSTFAVHRWQCSWCREDVSMRATMPLREIIFEVGNESLFGSQQTATSASGWQ</sequence>
<dbReference type="GO" id="GO:0016020">
    <property type="term" value="C:membrane"/>
    <property type="evidence" value="ECO:0007669"/>
    <property type="project" value="GOC"/>
</dbReference>
<dbReference type="PANTHER" id="PTHR32385">
    <property type="entry name" value="MANNOSYL PHOSPHORYLINOSITOL CERAMIDE SYNTHASE"/>
    <property type="match status" value="1"/>
</dbReference>
<dbReference type="EMBL" id="CAMXCT020001363">
    <property type="protein sequence ID" value="CAL1142756.1"/>
    <property type="molecule type" value="Genomic_DNA"/>
</dbReference>
<dbReference type="EMBL" id="CAMXCT030001363">
    <property type="protein sequence ID" value="CAL4776693.1"/>
    <property type="molecule type" value="Genomic_DNA"/>
</dbReference>
<dbReference type="InterPro" id="IPR007577">
    <property type="entry name" value="GlycoTrfase_DXD_sugar-bd_CS"/>
</dbReference>
<evidence type="ECO:0000256" key="1">
    <source>
        <dbReference type="ARBA" id="ARBA00022679"/>
    </source>
</evidence>
<evidence type="ECO:0000313" key="5">
    <source>
        <dbReference type="EMBL" id="CAL4776693.1"/>
    </source>
</evidence>
<proteinExistence type="predicted"/>
<dbReference type="Pfam" id="PF04488">
    <property type="entry name" value="Gly_transf_sug"/>
    <property type="match status" value="1"/>
</dbReference>
<comment type="caution">
    <text evidence="4">The sequence shown here is derived from an EMBL/GenBank/DDBJ whole genome shotgun (WGS) entry which is preliminary data.</text>
</comment>
<dbReference type="PANTHER" id="PTHR32385:SF23">
    <property type="entry name" value="NUCLEOTIDE-DIPHOSPHO-SUGAR TRANSFERASE"/>
    <property type="match status" value="1"/>
</dbReference>
<evidence type="ECO:0000313" key="6">
    <source>
        <dbReference type="Proteomes" id="UP001152797"/>
    </source>
</evidence>
<dbReference type="Gene3D" id="3.90.550.20">
    <property type="match status" value="1"/>
</dbReference>
<gene>
    <name evidence="4" type="ORF">C1SCF055_LOCUS16461</name>
</gene>
<keyword evidence="3" id="KW-0472">Membrane</keyword>
<organism evidence="4">
    <name type="scientific">Cladocopium goreaui</name>
    <dbReference type="NCBI Taxonomy" id="2562237"/>
    <lineage>
        <taxon>Eukaryota</taxon>
        <taxon>Sar</taxon>
        <taxon>Alveolata</taxon>
        <taxon>Dinophyceae</taxon>
        <taxon>Suessiales</taxon>
        <taxon>Symbiodiniaceae</taxon>
        <taxon>Cladocopium</taxon>
    </lineage>
</organism>
<evidence type="ECO:0000256" key="2">
    <source>
        <dbReference type="SAM" id="MobiDB-lite"/>
    </source>
</evidence>
<dbReference type="AlphaFoldDB" id="A0A9P1CFN8"/>
<dbReference type="SUPFAM" id="SSF53448">
    <property type="entry name" value="Nucleotide-diphospho-sugar transferases"/>
    <property type="match status" value="1"/>
</dbReference>
<keyword evidence="1" id="KW-0808">Transferase</keyword>